<evidence type="ECO:0000313" key="2">
    <source>
        <dbReference type="Proteomes" id="UP001362999"/>
    </source>
</evidence>
<name>A0AAW0CTW1_9AGAR</name>
<accession>A0AAW0CTW1</accession>
<comment type="caution">
    <text evidence="1">The sequence shown here is derived from an EMBL/GenBank/DDBJ whole genome shotgun (WGS) entry which is preliminary data.</text>
</comment>
<keyword evidence="2" id="KW-1185">Reference proteome</keyword>
<proteinExistence type="predicted"/>
<sequence>MSSNSFRIPVYNDFTSPFLPTPTEMANIRVMSRRGILPPDTSVLNRIITAAPFELARYDLPIQTLQRELDRLIDERTILASYSSDCRSLLAPVRRLSDELLVEIFDLCRPWGLFEITENITPAQEAARVSQRHLLQLAEVCCNWHRVIMGTPRLWSVITFDTCVWDQCLAPYYKIIGSLQYSLSRGRDHHLTLRLAISKDFHNKPLIRNVVQLLCSHAHRWRNAYIWSDDGPPQDLSLASGKLGQLRILHLNVEWESIDVFLDAPNLRELRFKGEVGNLPRLPWSQIQICKYMGNNTNRAQLPLSSLLLASNALEFTLCLDLREHVLPVAGDSTASSHMETLTLHLAADDPDTTGRFFDALTLPSLKSFDIEPLDDTDPLPIFPLQNFLALANRSHFSTHLLRLKLHAIVTDTDLLLCLGSLPRLENLVIVEARLSDDEMDGMAVITDTLLRALLVVDGIAPLIPRLNYFDVTSRLEFSDSLFAEVVKSRIAHLKRLDGSMIFDICLWWEHGEPFRELSREFIDYLTDLAARDELLFSIAKVHTCVE</sequence>
<gene>
    <name evidence="1" type="ORF">R3P38DRAFT_2691333</name>
</gene>
<dbReference type="AlphaFoldDB" id="A0AAW0CTW1"/>
<reference evidence="1 2" key="1">
    <citation type="journal article" date="2024" name="J Genomics">
        <title>Draft genome sequencing and assembly of Favolaschia claudopus CIRM-BRFM 2984 isolated from oak limbs.</title>
        <authorList>
            <person name="Navarro D."/>
            <person name="Drula E."/>
            <person name="Chaduli D."/>
            <person name="Cazenave R."/>
            <person name="Ahrendt S."/>
            <person name="Wang J."/>
            <person name="Lipzen A."/>
            <person name="Daum C."/>
            <person name="Barry K."/>
            <person name="Grigoriev I.V."/>
            <person name="Favel A."/>
            <person name="Rosso M.N."/>
            <person name="Martin F."/>
        </authorList>
    </citation>
    <scope>NUCLEOTIDE SEQUENCE [LARGE SCALE GENOMIC DNA]</scope>
    <source>
        <strain evidence="1 2">CIRM-BRFM 2984</strain>
    </source>
</reference>
<dbReference type="Proteomes" id="UP001362999">
    <property type="component" value="Unassembled WGS sequence"/>
</dbReference>
<evidence type="ECO:0000313" key="1">
    <source>
        <dbReference type="EMBL" id="KAK7043348.1"/>
    </source>
</evidence>
<organism evidence="1 2">
    <name type="scientific">Favolaschia claudopus</name>
    <dbReference type="NCBI Taxonomy" id="2862362"/>
    <lineage>
        <taxon>Eukaryota</taxon>
        <taxon>Fungi</taxon>
        <taxon>Dikarya</taxon>
        <taxon>Basidiomycota</taxon>
        <taxon>Agaricomycotina</taxon>
        <taxon>Agaricomycetes</taxon>
        <taxon>Agaricomycetidae</taxon>
        <taxon>Agaricales</taxon>
        <taxon>Marasmiineae</taxon>
        <taxon>Mycenaceae</taxon>
        <taxon>Favolaschia</taxon>
    </lineage>
</organism>
<dbReference type="Gene3D" id="1.20.1280.50">
    <property type="match status" value="1"/>
</dbReference>
<dbReference type="EMBL" id="JAWWNJ010000012">
    <property type="protein sequence ID" value="KAK7043348.1"/>
    <property type="molecule type" value="Genomic_DNA"/>
</dbReference>
<protein>
    <recommendedName>
        <fullName evidence="3">F-box domain-containing protein</fullName>
    </recommendedName>
</protein>
<evidence type="ECO:0008006" key="3">
    <source>
        <dbReference type="Google" id="ProtNLM"/>
    </source>
</evidence>